<reference evidence="2" key="1">
    <citation type="submission" date="2020-06" db="EMBL/GenBank/DDBJ databases">
        <title>Stable isotope informed genome-resolved metagenomics uncovers potential trophic interactions in rhizosphere soil.</title>
        <authorList>
            <person name="Starr E.P."/>
            <person name="Shi S."/>
            <person name="Blazewicz S.J."/>
            <person name="Koch B.J."/>
            <person name="Probst A.J."/>
            <person name="Hungate B.A."/>
            <person name="Pett-Ridge J."/>
            <person name="Firestone M.K."/>
            <person name="Banfield J.F."/>
        </authorList>
    </citation>
    <scope>NUCLEOTIDE SEQUENCE</scope>
    <source>
        <strain evidence="2">YM_69_17</strain>
    </source>
</reference>
<evidence type="ECO:0000313" key="2">
    <source>
        <dbReference type="EMBL" id="MBW8728536.1"/>
    </source>
</evidence>
<dbReference type="EMBL" id="JAEKLZ010000421">
    <property type="protein sequence ID" value="MBW8728536.1"/>
    <property type="molecule type" value="Genomic_DNA"/>
</dbReference>
<protein>
    <recommendedName>
        <fullName evidence="4">Aldolase</fullName>
    </recommendedName>
</protein>
<dbReference type="AlphaFoldDB" id="A0A952FUL2"/>
<dbReference type="InterPro" id="IPR013785">
    <property type="entry name" value="Aldolase_TIM"/>
</dbReference>
<comment type="caution">
    <text evidence="2">The sequence shown here is derived from an EMBL/GenBank/DDBJ whole genome shotgun (WGS) entry which is preliminary data.</text>
</comment>
<feature type="region of interest" description="Disordered" evidence="1">
    <location>
        <begin position="29"/>
        <end position="48"/>
    </location>
</feature>
<dbReference type="Proteomes" id="UP000700706">
    <property type="component" value="Unassembled WGS sequence"/>
</dbReference>
<evidence type="ECO:0000256" key="1">
    <source>
        <dbReference type="SAM" id="MobiDB-lite"/>
    </source>
</evidence>
<organism evidence="2 3">
    <name type="scientific">Inquilinus limosus</name>
    <dbReference type="NCBI Taxonomy" id="171674"/>
    <lineage>
        <taxon>Bacteria</taxon>
        <taxon>Pseudomonadati</taxon>
        <taxon>Pseudomonadota</taxon>
        <taxon>Alphaproteobacteria</taxon>
        <taxon>Rhodospirillales</taxon>
        <taxon>Rhodospirillaceae</taxon>
        <taxon>Inquilinus</taxon>
    </lineage>
</organism>
<gene>
    <name evidence="2" type="ORF">JF625_25755</name>
</gene>
<accession>A0A952FUL2</accession>
<proteinExistence type="predicted"/>
<dbReference type="Gene3D" id="3.20.20.70">
    <property type="entry name" value="Aldolase class I"/>
    <property type="match status" value="1"/>
</dbReference>
<evidence type="ECO:0000313" key="3">
    <source>
        <dbReference type="Proteomes" id="UP000700706"/>
    </source>
</evidence>
<name>A0A952FUL2_9PROT</name>
<sequence length="340" mass="37457">MTRLDEKLARIRAGQYKRSDFIIADAKDGDMGPSLTSTGPKRAPDGSWTRYRTRDEFLDTIRQVVEQDIVDIMLVSASNLERLVESGTFRNSRVKPAIRANDTTDVWVVRGCSYPQQPSRPFRSALLPRVMHGGLNPDPKAPVTGTDLGLYSVTFNNDLDSDIRSLEAFAEFRADCAVNGFKYFFEVFNPNVSSGIDPALQPHYLNDCILRCLAGVMKADRPQFLKIPFNGPKALEELASFDSSLIVGVLGGGAGTTRDCFELLHQAEKYGARVALFGRKINLAESPLAMVGFMRQVADGTIAPEEAVRAYHGELQKQGITPLRPLADDVQTTEAVLKQG</sequence>
<evidence type="ECO:0008006" key="4">
    <source>
        <dbReference type="Google" id="ProtNLM"/>
    </source>
</evidence>